<evidence type="ECO:0000256" key="10">
    <source>
        <dbReference type="ARBA" id="ARBA00023136"/>
    </source>
</evidence>
<evidence type="ECO:0000256" key="13">
    <source>
        <dbReference type="SAM" id="Phobius"/>
    </source>
</evidence>
<accession>A0A0K2SP73</accession>
<keyword evidence="5 13" id="KW-0812">Transmembrane</keyword>
<organism evidence="15 16">
    <name type="scientific">Limnochorda pilosa</name>
    <dbReference type="NCBI Taxonomy" id="1555112"/>
    <lineage>
        <taxon>Bacteria</taxon>
        <taxon>Bacillati</taxon>
        <taxon>Bacillota</taxon>
        <taxon>Limnochordia</taxon>
        <taxon>Limnochordales</taxon>
        <taxon>Limnochordaceae</taxon>
        <taxon>Limnochorda</taxon>
    </lineage>
</organism>
<sequence>MELLSVALAIALPAMMSAFSQGWATTHAMDSMGRQPEAAGDIRSTLLVALAFMEALTLFAMIVAILVWTKI</sequence>
<feature type="domain" description="V-ATPase proteolipid subunit C-like" evidence="14">
    <location>
        <begin position="5"/>
        <end position="66"/>
    </location>
</feature>
<dbReference type="GO" id="GO:0008289">
    <property type="term" value="F:lipid binding"/>
    <property type="evidence" value="ECO:0007669"/>
    <property type="project" value="UniProtKB-KW"/>
</dbReference>
<dbReference type="InterPro" id="IPR020537">
    <property type="entry name" value="ATP_synth_F0_csu_DDCD_BS"/>
</dbReference>
<evidence type="ECO:0000313" key="16">
    <source>
        <dbReference type="Proteomes" id="UP000065807"/>
    </source>
</evidence>
<evidence type="ECO:0000256" key="11">
    <source>
        <dbReference type="ARBA" id="ARBA00032200"/>
    </source>
</evidence>
<keyword evidence="7 13" id="KW-1133">Transmembrane helix</keyword>
<keyword evidence="16" id="KW-1185">Reference proteome</keyword>
<dbReference type="PROSITE" id="PS00605">
    <property type="entry name" value="ATPASE_C"/>
    <property type="match status" value="1"/>
</dbReference>
<dbReference type="InterPro" id="IPR035921">
    <property type="entry name" value="F/V-ATP_Csub_sf"/>
</dbReference>
<evidence type="ECO:0000256" key="5">
    <source>
        <dbReference type="ARBA" id="ARBA00022692"/>
    </source>
</evidence>
<dbReference type="AlphaFoldDB" id="A0A0K2SP73"/>
<dbReference type="GO" id="GO:0015078">
    <property type="term" value="F:proton transmembrane transporter activity"/>
    <property type="evidence" value="ECO:0007669"/>
    <property type="project" value="InterPro"/>
</dbReference>
<comment type="subcellular location">
    <subcellularLocation>
        <location evidence="1">Membrane</location>
        <topology evidence="1">Multi-pass membrane protein</topology>
    </subcellularLocation>
</comment>
<dbReference type="InterPro" id="IPR038662">
    <property type="entry name" value="ATP_synth_F0_csu_sf"/>
</dbReference>
<dbReference type="Pfam" id="PF00137">
    <property type="entry name" value="ATP-synt_C"/>
    <property type="match status" value="1"/>
</dbReference>
<dbReference type="EMBL" id="AP014924">
    <property type="protein sequence ID" value="BAS28920.1"/>
    <property type="molecule type" value="Genomic_DNA"/>
</dbReference>
<dbReference type="RefSeq" id="WP_198409570.1">
    <property type="nucleotide sequence ID" value="NZ_AP014924.1"/>
</dbReference>
<evidence type="ECO:0000256" key="3">
    <source>
        <dbReference type="ARBA" id="ARBA00022448"/>
    </source>
</evidence>
<name>A0A0K2SP73_LIMPI</name>
<keyword evidence="8" id="KW-0406">Ion transport</keyword>
<comment type="similarity">
    <text evidence="2">Belongs to the ATPase C chain family.</text>
</comment>
<evidence type="ECO:0000259" key="14">
    <source>
        <dbReference type="Pfam" id="PF00137"/>
    </source>
</evidence>
<dbReference type="KEGG" id="lpil:LIP_3091"/>
<evidence type="ECO:0000256" key="6">
    <source>
        <dbReference type="ARBA" id="ARBA00022781"/>
    </source>
</evidence>
<dbReference type="Gene3D" id="1.20.20.10">
    <property type="entry name" value="F1F0 ATP synthase subunit C"/>
    <property type="match status" value="1"/>
</dbReference>
<protein>
    <recommendedName>
        <fullName evidence="11">ATP synthase F(0) sector subunit c</fullName>
    </recommendedName>
    <alternativeName>
        <fullName evidence="12">F-type ATPase subunit c</fullName>
    </alternativeName>
</protein>
<dbReference type="Proteomes" id="UP000065807">
    <property type="component" value="Chromosome"/>
</dbReference>
<keyword evidence="6" id="KW-0375">Hydrogen ion transport</keyword>
<dbReference type="STRING" id="1555112.LIP_3091"/>
<keyword evidence="4" id="KW-0138">CF(0)</keyword>
<evidence type="ECO:0000256" key="12">
    <source>
        <dbReference type="ARBA" id="ARBA00032887"/>
    </source>
</evidence>
<keyword evidence="3" id="KW-0813">Transport</keyword>
<evidence type="ECO:0000256" key="8">
    <source>
        <dbReference type="ARBA" id="ARBA00023065"/>
    </source>
</evidence>
<dbReference type="InterPro" id="IPR000454">
    <property type="entry name" value="ATP_synth_F0_csu"/>
</dbReference>
<evidence type="ECO:0000256" key="2">
    <source>
        <dbReference type="ARBA" id="ARBA00006704"/>
    </source>
</evidence>
<reference evidence="16" key="1">
    <citation type="submission" date="2015-07" db="EMBL/GenBank/DDBJ databases">
        <title>Complete genome sequence and phylogenetic analysis of Limnochorda pilosa.</title>
        <authorList>
            <person name="Watanabe M."/>
            <person name="Kojima H."/>
            <person name="Fukui M."/>
        </authorList>
    </citation>
    <scope>NUCLEOTIDE SEQUENCE [LARGE SCALE GENOMIC DNA]</scope>
    <source>
        <strain evidence="16">HC45</strain>
    </source>
</reference>
<evidence type="ECO:0000313" key="15">
    <source>
        <dbReference type="EMBL" id="BAS28920.1"/>
    </source>
</evidence>
<keyword evidence="10 13" id="KW-0472">Membrane</keyword>
<keyword evidence="9" id="KW-0446">Lipid-binding</keyword>
<dbReference type="GO" id="GO:0015986">
    <property type="term" value="P:proton motive force-driven ATP synthesis"/>
    <property type="evidence" value="ECO:0007669"/>
    <property type="project" value="InterPro"/>
</dbReference>
<dbReference type="InterPro" id="IPR002379">
    <property type="entry name" value="ATPase_proteolipid_c-like_dom"/>
</dbReference>
<evidence type="ECO:0000256" key="1">
    <source>
        <dbReference type="ARBA" id="ARBA00004141"/>
    </source>
</evidence>
<gene>
    <name evidence="15" type="ORF">LIP_3091</name>
</gene>
<evidence type="ECO:0000256" key="4">
    <source>
        <dbReference type="ARBA" id="ARBA00022547"/>
    </source>
</evidence>
<reference evidence="16" key="2">
    <citation type="journal article" date="2016" name="Int. J. Syst. Evol. Microbiol.">
        <title>Complete genome sequence and cell structure of Limnochorda pilosa, a Gram-negative spore-former within the phylum Firmicutes.</title>
        <authorList>
            <person name="Watanabe M."/>
            <person name="Kojima H."/>
            <person name="Fukui M."/>
        </authorList>
    </citation>
    <scope>NUCLEOTIDE SEQUENCE [LARGE SCALE GENOMIC DNA]</scope>
    <source>
        <strain evidence="16">HC45</strain>
    </source>
</reference>
<feature type="transmembrane region" description="Helical" evidence="13">
    <location>
        <begin position="46"/>
        <end position="68"/>
    </location>
</feature>
<proteinExistence type="inferred from homology"/>
<evidence type="ECO:0000256" key="9">
    <source>
        <dbReference type="ARBA" id="ARBA00023121"/>
    </source>
</evidence>
<dbReference type="GO" id="GO:0033177">
    <property type="term" value="C:proton-transporting two-sector ATPase complex, proton-transporting domain"/>
    <property type="evidence" value="ECO:0007669"/>
    <property type="project" value="InterPro"/>
</dbReference>
<dbReference type="SUPFAM" id="SSF81333">
    <property type="entry name" value="F1F0 ATP synthase subunit C"/>
    <property type="match status" value="1"/>
</dbReference>
<dbReference type="CDD" id="cd18121">
    <property type="entry name" value="ATP-synt_Fo_c"/>
    <property type="match status" value="1"/>
</dbReference>
<dbReference type="PRINTS" id="PR00124">
    <property type="entry name" value="ATPASEC"/>
</dbReference>
<evidence type="ECO:0000256" key="7">
    <source>
        <dbReference type="ARBA" id="ARBA00022989"/>
    </source>
</evidence>
<dbReference type="GO" id="GO:0045259">
    <property type="term" value="C:proton-transporting ATP synthase complex"/>
    <property type="evidence" value="ECO:0007669"/>
    <property type="project" value="UniProtKB-KW"/>
</dbReference>